<keyword evidence="3" id="KW-1185">Reference proteome</keyword>
<dbReference type="AlphaFoldDB" id="A0A1J7J502"/>
<dbReference type="EMBL" id="KV875102">
    <property type="protein sequence ID" value="OIW24904.1"/>
    <property type="molecule type" value="Genomic_DNA"/>
</dbReference>
<protein>
    <submittedName>
        <fullName evidence="2">Uncharacterized protein</fullName>
    </submittedName>
</protein>
<evidence type="ECO:0000313" key="2">
    <source>
        <dbReference type="EMBL" id="OIW24904.1"/>
    </source>
</evidence>
<feature type="transmembrane region" description="Helical" evidence="1">
    <location>
        <begin position="244"/>
        <end position="267"/>
    </location>
</feature>
<feature type="transmembrane region" description="Helical" evidence="1">
    <location>
        <begin position="314"/>
        <end position="335"/>
    </location>
</feature>
<dbReference type="OrthoDB" id="2847781at2759"/>
<keyword evidence="1" id="KW-0812">Transmembrane</keyword>
<sequence length="352" mass="39974">MSLETASEVKWQVAWWALVPLALAAMTQPCGRVLDQETKNCRFYTRASPLVCISDVVIFLAMLVLGTVNEPPARWLDNAKYEIRRRFQGEAAGDPEAAESTLLVRWVLLIVGGVPCQTIKLVAMSGIPLTKTWASMYFISIIFGEVLIILDRRLNQKRDDAIAAVQHQTAIIPSWRRSKWPVLILEWACKHPVDFQWAAILLAPWYIGWVHPFNAEDERHVLCIFTAHALLTFRCYVDPLLASYFYGVWFGLSGLGWLMCWLTVWFISFLFPHLFPRGLFLVVLLGFLLSLESLSALISFFLPQFDIRLDYRHPATRGPLICAAVWALSLLYYAFGFDPAGTVNPDWTGVFG</sequence>
<dbReference type="InParanoid" id="A0A1J7J502"/>
<dbReference type="Proteomes" id="UP000182658">
    <property type="component" value="Unassembled WGS sequence"/>
</dbReference>
<accession>A0A1J7J502</accession>
<reference evidence="2 3" key="1">
    <citation type="submission" date="2016-10" db="EMBL/GenBank/DDBJ databases">
        <title>Draft genome sequence of Coniochaeta ligniaria NRRL30616, a lignocellulolytic fungus for bioabatement of inhibitors in plant biomass hydrolysates.</title>
        <authorList>
            <consortium name="DOE Joint Genome Institute"/>
            <person name="Jimenez D.J."/>
            <person name="Hector R.E."/>
            <person name="Riley R."/>
            <person name="Sun H."/>
            <person name="Grigoriev I.V."/>
            <person name="Van Elsas J.D."/>
            <person name="Nichols N.N."/>
        </authorList>
    </citation>
    <scope>NUCLEOTIDE SEQUENCE [LARGE SCALE GENOMIC DNA]</scope>
    <source>
        <strain evidence="2 3">NRRL 30616</strain>
    </source>
</reference>
<evidence type="ECO:0000256" key="1">
    <source>
        <dbReference type="SAM" id="Phobius"/>
    </source>
</evidence>
<name>A0A1J7J502_9PEZI</name>
<keyword evidence="1" id="KW-0472">Membrane</keyword>
<proteinExistence type="predicted"/>
<feature type="transmembrane region" description="Helical" evidence="1">
    <location>
        <begin position="13"/>
        <end position="31"/>
    </location>
</feature>
<keyword evidence="1" id="KW-1133">Transmembrane helix</keyword>
<gene>
    <name evidence="2" type="ORF">CONLIGDRAFT_673150</name>
</gene>
<feature type="transmembrane region" description="Helical" evidence="1">
    <location>
        <begin position="43"/>
        <end position="65"/>
    </location>
</feature>
<evidence type="ECO:0000313" key="3">
    <source>
        <dbReference type="Proteomes" id="UP000182658"/>
    </source>
</evidence>
<feature type="transmembrane region" description="Helical" evidence="1">
    <location>
        <begin position="279"/>
        <end position="302"/>
    </location>
</feature>
<feature type="transmembrane region" description="Helical" evidence="1">
    <location>
        <begin position="132"/>
        <end position="150"/>
    </location>
</feature>
<organism evidence="2 3">
    <name type="scientific">Coniochaeta ligniaria NRRL 30616</name>
    <dbReference type="NCBI Taxonomy" id="1408157"/>
    <lineage>
        <taxon>Eukaryota</taxon>
        <taxon>Fungi</taxon>
        <taxon>Dikarya</taxon>
        <taxon>Ascomycota</taxon>
        <taxon>Pezizomycotina</taxon>
        <taxon>Sordariomycetes</taxon>
        <taxon>Sordariomycetidae</taxon>
        <taxon>Coniochaetales</taxon>
        <taxon>Coniochaetaceae</taxon>
        <taxon>Coniochaeta</taxon>
    </lineage>
</organism>